<accession>A0AA41Y8L3</accession>
<keyword evidence="3" id="KW-1185">Reference proteome</keyword>
<name>A0AA41Y8L3_9BACT</name>
<dbReference type="AlphaFoldDB" id="A0AA41Y8L3"/>
<evidence type="ECO:0000313" key="2">
    <source>
        <dbReference type="EMBL" id="MCW0483581.1"/>
    </source>
</evidence>
<dbReference type="EC" id="4.2.1.75" evidence="2"/>
<reference evidence="2" key="1">
    <citation type="submission" date="2022-10" db="EMBL/GenBank/DDBJ databases">
        <title>Gaoshiqiia sediminis gen. nov., sp. nov., isolated from coastal sediment.</title>
        <authorList>
            <person name="Yu W.X."/>
            <person name="Mu D.S."/>
            <person name="Du J.Z."/>
            <person name="Liang Y.Q."/>
        </authorList>
    </citation>
    <scope>NUCLEOTIDE SEQUENCE</scope>
    <source>
        <strain evidence="2">A06</strain>
    </source>
</reference>
<dbReference type="Gene3D" id="3.40.50.10090">
    <property type="match status" value="1"/>
</dbReference>
<dbReference type="GO" id="GO:0033014">
    <property type="term" value="P:tetrapyrrole biosynthetic process"/>
    <property type="evidence" value="ECO:0007669"/>
    <property type="project" value="InterPro"/>
</dbReference>
<organism evidence="2 3">
    <name type="scientific">Gaoshiqia sediminis</name>
    <dbReference type="NCBI Taxonomy" id="2986998"/>
    <lineage>
        <taxon>Bacteria</taxon>
        <taxon>Pseudomonadati</taxon>
        <taxon>Bacteroidota</taxon>
        <taxon>Bacteroidia</taxon>
        <taxon>Marinilabiliales</taxon>
        <taxon>Prolixibacteraceae</taxon>
        <taxon>Gaoshiqia</taxon>
    </lineage>
</organism>
<proteinExistence type="predicted"/>
<dbReference type="Pfam" id="PF02602">
    <property type="entry name" value="HEM4"/>
    <property type="match status" value="1"/>
</dbReference>
<dbReference type="GO" id="GO:0004852">
    <property type="term" value="F:uroporphyrinogen-III synthase activity"/>
    <property type="evidence" value="ECO:0007669"/>
    <property type="project" value="UniProtKB-EC"/>
</dbReference>
<dbReference type="EMBL" id="JAPAAF010000018">
    <property type="protein sequence ID" value="MCW0483581.1"/>
    <property type="molecule type" value="Genomic_DNA"/>
</dbReference>
<dbReference type="SUPFAM" id="SSF69618">
    <property type="entry name" value="HemD-like"/>
    <property type="match status" value="1"/>
</dbReference>
<keyword evidence="2" id="KW-0456">Lyase</keyword>
<evidence type="ECO:0000313" key="3">
    <source>
        <dbReference type="Proteomes" id="UP001163821"/>
    </source>
</evidence>
<dbReference type="RefSeq" id="WP_282592182.1">
    <property type="nucleotide sequence ID" value="NZ_JAPAAF010000018.1"/>
</dbReference>
<evidence type="ECO:0000259" key="1">
    <source>
        <dbReference type="Pfam" id="PF02602"/>
    </source>
</evidence>
<dbReference type="InterPro" id="IPR003754">
    <property type="entry name" value="4pyrrol_synth_uPrphyn_synth"/>
</dbReference>
<gene>
    <name evidence="2" type="ORF">N2K84_12625</name>
</gene>
<dbReference type="InterPro" id="IPR036108">
    <property type="entry name" value="4pyrrol_syn_uPrphyn_synt_sf"/>
</dbReference>
<dbReference type="Proteomes" id="UP001163821">
    <property type="component" value="Unassembled WGS sequence"/>
</dbReference>
<protein>
    <submittedName>
        <fullName evidence="2">Uroporphyrinogen-III synthase</fullName>
        <ecNumber evidence="2">4.2.1.75</ecNumber>
    </submittedName>
</protein>
<comment type="caution">
    <text evidence="2">The sequence shown here is derived from an EMBL/GenBank/DDBJ whole genome shotgun (WGS) entry which is preliminary data.</text>
</comment>
<sequence>MELPSVFIGRSLSAATRRWLKKQPIRFIEHPFIRIQFRKPNVEFLESVKDRAASLVVTSSYAAYWLVRFRRHFGLRTKHEIFCLSEKQRDILLKSRMKIHLAAEPTIPALASLIAEQNHGQPVIYLRGDKALNDLYERLFTFGIQAHELEVYKNTPIEKWINEAFDAYLFFSPTAIENYKASGNFPPPKAQIMAIGENTAMTAWKVFPNAVNVSPDDEELSFVRYSVDRIIKKMNEPIPKKRVIY</sequence>
<feature type="domain" description="Tetrapyrrole biosynthesis uroporphyrinogen III synthase" evidence="1">
    <location>
        <begin position="20"/>
        <end position="203"/>
    </location>
</feature>